<dbReference type="Gene3D" id="1.10.510.10">
    <property type="entry name" value="Transferase(Phosphotransferase) domain 1"/>
    <property type="match status" value="1"/>
</dbReference>
<dbReference type="SMART" id="SM00220">
    <property type="entry name" value="S_TKc"/>
    <property type="match status" value="1"/>
</dbReference>
<evidence type="ECO:0000256" key="3">
    <source>
        <dbReference type="ARBA" id="ARBA00022840"/>
    </source>
</evidence>
<dbReference type="FunFam" id="1.10.510.10:FF:000592">
    <property type="entry name" value="CAMK family protein kinase"/>
    <property type="match status" value="1"/>
</dbReference>
<dbReference type="InterPro" id="IPR017441">
    <property type="entry name" value="Protein_kinase_ATP_BS"/>
</dbReference>
<dbReference type="PANTHER" id="PTHR24348">
    <property type="entry name" value="SERINE/THREONINE-PROTEIN KINASE UNC-51-RELATED"/>
    <property type="match status" value="1"/>
</dbReference>
<comment type="similarity">
    <text evidence="7">Belongs to the protein kinase superfamily.</text>
</comment>
<comment type="catalytic activity">
    <reaction evidence="4">
        <text>L-threonyl-[protein] + ATP = O-phospho-L-threonyl-[protein] + ADP + H(+)</text>
        <dbReference type="Rhea" id="RHEA:46608"/>
        <dbReference type="Rhea" id="RHEA-COMP:11060"/>
        <dbReference type="Rhea" id="RHEA-COMP:11605"/>
        <dbReference type="ChEBI" id="CHEBI:15378"/>
        <dbReference type="ChEBI" id="CHEBI:30013"/>
        <dbReference type="ChEBI" id="CHEBI:30616"/>
        <dbReference type="ChEBI" id="CHEBI:61977"/>
        <dbReference type="ChEBI" id="CHEBI:456216"/>
        <dbReference type="EC" id="2.7.11.1"/>
    </reaction>
</comment>
<evidence type="ECO:0000313" key="10">
    <source>
        <dbReference type="Proteomes" id="UP000001542"/>
    </source>
</evidence>
<evidence type="ECO:0000313" key="9">
    <source>
        <dbReference type="EMBL" id="EAY13816.1"/>
    </source>
</evidence>
<dbReference type="AlphaFoldDB" id="A2E0S1"/>
<dbReference type="InterPro" id="IPR000719">
    <property type="entry name" value="Prot_kinase_dom"/>
</dbReference>
<protein>
    <recommendedName>
        <fullName evidence="1">non-specific serine/threonine protein kinase</fullName>
        <ecNumber evidence="1">2.7.11.1</ecNumber>
    </recommendedName>
</protein>
<evidence type="ECO:0000256" key="1">
    <source>
        <dbReference type="ARBA" id="ARBA00012513"/>
    </source>
</evidence>
<dbReference type="SMR" id="A2E0S1"/>
<dbReference type="GO" id="GO:0005524">
    <property type="term" value="F:ATP binding"/>
    <property type="evidence" value="ECO:0007669"/>
    <property type="project" value="UniProtKB-UniRule"/>
</dbReference>
<dbReference type="STRING" id="5722.A2E0S1"/>
<dbReference type="InterPro" id="IPR045269">
    <property type="entry name" value="Atg1-like"/>
</dbReference>
<dbReference type="OrthoDB" id="30325at2759"/>
<feature type="domain" description="Protein kinase" evidence="8">
    <location>
        <begin position="10"/>
        <end position="263"/>
    </location>
</feature>
<dbReference type="InterPro" id="IPR008271">
    <property type="entry name" value="Ser/Thr_kinase_AS"/>
</dbReference>
<dbReference type="EC" id="2.7.11.1" evidence="1"/>
<dbReference type="InParanoid" id="A2E0S1"/>
<dbReference type="PROSITE" id="PS00108">
    <property type="entry name" value="PROTEIN_KINASE_ST"/>
    <property type="match status" value="1"/>
</dbReference>
<dbReference type="Pfam" id="PF00069">
    <property type="entry name" value="Pkinase"/>
    <property type="match status" value="1"/>
</dbReference>
<keyword evidence="10" id="KW-1185">Reference proteome</keyword>
<keyword evidence="9" id="KW-0808">Transferase</keyword>
<dbReference type="SUPFAM" id="SSF56112">
    <property type="entry name" value="Protein kinase-like (PK-like)"/>
    <property type="match status" value="1"/>
</dbReference>
<sequence length="414" mass="48002">MKPSPVLGDYSIQSNIGSGAFAKVFMAIHNTTGSVVAIKMIPKNLDIRNGTPKPIIDREVRIMRRVKHPYIADFYDVIHDTDCTYLVMEYAHNGTLLNYINQYGPFSEQDAAPVFAQLIVVMKFLQKKCNIAHRDIKAENILFDINKNIRLIDFGFSRNPDDGQIMNTQCGSPMYASPELIMGQKYSFSSDIWSCGIVLYAMVCGRLPFSDTNYTRLAHNIILRDIQYPPNLSPSLMDLFKRLLDKNPQTRISIDDLSTHPWIGSFVRIYEERVARFRYNHDYISTRMTMFGYNLEQTLQDIKNHKHNKATVSYEIIAREFMTNYFQSLVDPRKRMHNINRYSSDRIDEFLIHCDQKLNPANKYKSLNCGSFPTIVMFHIKFCQNVSYSILSSGKVSQIYQFFCKSIQKHMVFN</sequence>
<organism evidence="9 10">
    <name type="scientific">Trichomonas vaginalis (strain ATCC PRA-98 / G3)</name>
    <dbReference type="NCBI Taxonomy" id="412133"/>
    <lineage>
        <taxon>Eukaryota</taxon>
        <taxon>Metamonada</taxon>
        <taxon>Parabasalia</taxon>
        <taxon>Trichomonadida</taxon>
        <taxon>Trichomonadidae</taxon>
        <taxon>Trichomonas</taxon>
    </lineage>
</organism>
<name>A2E0S1_TRIV3</name>
<keyword evidence="7" id="KW-0723">Serine/threonine-protein kinase</keyword>
<accession>A2E0S1</accession>
<dbReference type="FunFam" id="3.30.200.20:FF:000042">
    <property type="entry name" value="Aurora kinase A"/>
    <property type="match status" value="1"/>
</dbReference>
<dbReference type="PROSITE" id="PS00107">
    <property type="entry name" value="PROTEIN_KINASE_ATP"/>
    <property type="match status" value="1"/>
</dbReference>
<dbReference type="GO" id="GO:0010506">
    <property type="term" value="P:regulation of autophagy"/>
    <property type="evidence" value="ECO:0007669"/>
    <property type="project" value="InterPro"/>
</dbReference>
<proteinExistence type="inferred from homology"/>
<dbReference type="VEuPathDB" id="TrichDB:TVAG_468320"/>
<dbReference type="InterPro" id="IPR011009">
    <property type="entry name" value="Kinase-like_dom_sf"/>
</dbReference>
<reference evidence="9" key="2">
    <citation type="journal article" date="2007" name="Science">
        <title>Draft genome sequence of the sexually transmitted pathogen Trichomonas vaginalis.</title>
        <authorList>
            <person name="Carlton J.M."/>
            <person name="Hirt R.P."/>
            <person name="Silva J.C."/>
            <person name="Delcher A.L."/>
            <person name="Schatz M."/>
            <person name="Zhao Q."/>
            <person name="Wortman J.R."/>
            <person name="Bidwell S.L."/>
            <person name="Alsmark U.C.M."/>
            <person name="Besteiro S."/>
            <person name="Sicheritz-Ponten T."/>
            <person name="Noel C.J."/>
            <person name="Dacks J.B."/>
            <person name="Foster P.G."/>
            <person name="Simillion C."/>
            <person name="Van de Peer Y."/>
            <person name="Miranda-Saavedra D."/>
            <person name="Barton G.J."/>
            <person name="Westrop G.D."/>
            <person name="Mueller S."/>
            <person name="Dessi D."/>
            <person name="Fiori P.L."/>
            <person name="Ren Q."/>
            <person name="Paulsen I."/>
            <person name="Zhang H."/>
            <person name="Bastida-Corcuera F.D."/>
            <person name="Simoes-Barbosa A."/>
            <person name="Brown M.T."/>
            <person name="Hayes R.D."/>
            <person name="Mukherjee M."/>
            <person name="Okumura C.Y."/>
            <person name="Schneider R."/>
            <person name="Smith A.J."/>
            <person name="Vanacova S."/>
            <person name="Villalvazo M."/>
            <person name="Haas B.J."/>
            <person name="Pertea M."/>
            <person name="Feldblyum T.V."/>
            <person name="Utterback T.R."/>
            <person name="Shu C.L."/>
            <person name="Osoegawa K."/>
            <person name="de Jong P.J."/>
            <person name="Hrdy I."/>
            <person name="Horvathova L."/>
            <person name="Zubacova Z."/>
            <person name="Dolezal P."/>
            <person name="Malik S.B."/>
            <person name="Logsdon J.M. Jr."/>
            <person name="Henze K."/>
            <person name="Gupta A."/>
            <person name="Wang C.C."/>
            <person name="Dunne R.L."/>
            <person name="Upcroft J.A."/>
            <person name="Upcroft P."/>
            <person name="White O."/>
            <person name="Salzberg S.L."/>
            <person name="Tang P."/>
            <person name="Chiu C.-H."/>
            <person name="Lee Y.-S."/>
            <person name="Embley T.M."/>
            <person name="Coombs G.H."/>
            <person name="Mottram J.C."/>
            <person name="Tachezy J."/>
            <person name="Fraser-Liggett C.M."/>
            <person name="Johnson P.J."/>
        </authorList>
    </citation>
    <scope>NUCLEOTIDE SEQUENCE [LARGE SCALE GENOMIC DNA]</scope>
    <source>
        <strain evidence="9">G3</strain>
    </source>
</reference>
<keyword evidence="3 6" id="KW-0067">ATP-binding</keyword>
<dbReference type="VEuPathDB" id="TrichDB:TVAGG3_0551740"/>
<keyword evidence="2 6" id="KW-0547">Nucleotide-binding</keyword>
<dbReference type="eggNOG" id="KOG0583">
    <property type="taxonomic scope" value="Eukaryota"/>
</dbReference>
<evidence type="ECO:0000259" key="8">
    <source>
        <dbReference type="PROSITE" id="PS50011"/>
    </source>
</evidence>
<evidence type="ECO:0000256" key="4">
    <source>
        <dbReference type="ARBA" id="ARBA00047899"/>
    </source>
</evidence>
<dbReference type="FunCoup" id="A2E0S1">
    <property type="interactions" value="360"/>
</dbReference>
<evidence type="ECO:0000256" key="7">
    <source>
        <dbReference type="RuleBase" id="RU000304"/>
    </source>
</evidence>
<feature type="binding site" evidence="6">
    <location>
        <position position="39"/>
    </location>
    <ligand>
        <name>ATP</name>
        <dbReference type="ChEBI" id="CHEBI:30616"/>
    </ligand>
</feature>
<dbReference type="Proteomes" id="UP000001542">
    <property type="component" value="Unassembled WGS sequence"/>
</dbReference>
<dbReference type="GO" id="GO:0004674">
    <property type="term" value="F:protein serine/threonine kinase activity"/>
    <property type="evidence" value="ECO:0000318"/>
    <property type="project" value="GO_Central"/>
</dbReference>
<reference evidence="9" key="1">
    <citation type="submission" date="2006-10" db="EMBL/GenBank/DDBJ databases">
        <authorList>
            <person name="Amadeo P."/>
            <person name="Zhao Q."/>
            <person name="Wortman J."/>
            <person name="Fraser-Liggett C."/>
            <person name="Carlton J."/>
        </authorList>
    </citation>
    <scope>NUCLEOTIDE SEQUENCE</scope>
    <source>
        <strain evidence="9">G3</strain>
    </source>
</reference>
<dbReference type="CDD" id="cd14003">
    <property type="entry name" value="STKc_AMPK-like"/>
    <property type="match status" value="1"/>
</dbReference>
<gene>
    <name evidence="9" type="ORF">TVAG_468320</name>
</gene>
<dbReference type="PANTHER" id="PTHR24348:SF68">
    <property type="entry name" value="SERINE_THREONINE-PROTEIN KINASE ATG1C"/>
    <property type="match status" value="1"/>
</dbReference>
<comment type="catalytic activity">
    <reaction evidence="5">
        <text>L-seryl-[protein] + ATP = O-phospho-L-seryl-[protein] + ADP + H(+)</text>
        <dbReference type="Rhea" id="RHEA:17989"/>
        <dbReference type="Rhea" id="RHEA-COMP:9863"/>
        <dbReference type="Rhea" id="RHEA-COMP:11604"/>
        <dbReference type="ChEBI" id="CHEBI:15378"/>
        <dbReference type="ChEBI" id="CHEBI:29999"/>
        <dbReference type="ChEBI" id="CHEBI:30616"/>
        <dbReference type="ChEBI" id="CHEBI:83421"/>
        <dbReference type="ChEBI" id="CHEBI:456216"/>
        <dbReference type="EC" id="2.7.11.1"/>
    </reaction>
</comment>
<keyword evidence="9" id="KW-0418">Kinase</keyword>
<dbReference type="PROSITE" id="PS50011">
    <property type="entry name" value="PROTEIN_KINASE_DOM"/>
    <property type="match status" value="1"/>
</dbReference>
<evidence type="ECO:0000256" key="5">
    <source>
        <dbReference type="ARBA" id="ARBA00048679"/>
    </source>
</evidence>
<evidence type="ECO:0000256" key="2">
    <source>
        <dbReference type="ARBA" id="ARBA00022741"/>
    </source>
</evidence>
<dbReference type="EMBL" id="DS113280">
    <property type="protein sequence ID" value="EAY13816.1"/>
    <property type="molecule type" value="Genomic_DNA"/>
</dbReference>
<evidence type="ECO:0000256" key="6">
    <source>
        <dbReference type="PROSITE-ProRule" id="PRU10141"/>
    </source>
</evidence>